<dbReference type="Gene3D" id="2.170.270.10">
    <property type="entry name" value="SET domain"/>
    <property type="match status" value="1"/>
</dbReference>
<protein>
    <recommendedName>
        <fullName evidence="8">SET domain-containing protein</fullName>
    </recommendedName>
</protein>
<dbReference type="PANTHER" id="PTHR46450">
    <property type="entry name" value="INACTIVE HISTONE-LYSINE N-METHYLTRANSFERASE SUVR1-RELATED"/>
    <property type="match status" value="1"/>
</dbReference>
<proteinExistence type="predicted"/>
<dbReference type="OMA" id="WEHIEED"/>
<dbReference type="SMART" id="SM00317">
    <property type="entry name" value="SET"/>
    <property type="match status" value="1"/>
</dbReference>
<dbReference type="Pfam" id="PF00856">
    <property type="entry name" value="SET"/>
    <property type="match status" value="1"/>
</dbReference>
<dbReference type="Pfam" id="PF10440">
    <property type="entry name" value="WIYLD"/>
    <property type="match status" value="1"/>
</dbReference>
<feature type="compositionally biased region" description="Polar residues" evidence="3">
    <location>
        <begin position="203"/>
        <end position="219"/>
    </location>
</feature>
<dbReference type="InterPro" id="IPR043017">
    <property type="entry name" value="WIYLD_dom_sf"/>
</dbReference>
<reference evidence="6 7" key="1">
    <citation type="journal article" date="2016" name="Sci. Rep.">
        <title>The genome sequence of the outbreeding globe artichoke constructed de novo incorporating a phase-aware low-pass sequencing strategy of F1 progeny.</title>
        <authorList>
            <person name="Scaglione D."/>
            <person name="Reyes-Chin-Wo S."/>
            <person name="Acquadro A."/>
            <person name="Froenicke L."/>
            <person name="Portis E."/>
            <person name="Beitel C."/>
            <person name="Tirone M."/>
            <person name="Mauro R."/>
            <person name="Lo Monaco A."/>
            <person name="Mauromicale G."/>
            <person name="Faccioli P."/>
            <person name="Cattivelli L."/>
            <person name="Rieseberg L."/>
            <person name="Michelmore R."/>
            <person name="Lanteri S."/>
        </authorList>
    </citation>
    <scope>NUCLEOTIDE SEQUENCE [LARGE SCALE GENOMIC DNA]</scope>
    <source>
        <strain evidence="6">2C</strain>
    </source>
</reference>
<evidence type="ECO:0000256" key="1">
    <source>
        <dbReference type="ARBA" id="ARBA00004286"/>
    </source>
</evidence>
<feature type="compositionally biased region" description="Polar residues" evidence="3">
    <location>
        <begin position="108"/>
        <end position="119"/>
    </location>
</feature>
<dbReference type="PROSITE" id="PS50867">
    <property type="entry name" value="PRE_SET"/>
    <property type="match status" value="1"/>
</dbReference>
<dbReference type="Gramene" id="KVI09252">
    <property type="protein sequence ID" value="KVI09252"/>
    <property type="gene ID" value="Ccrd_012364"/>
</dbReference>
<dbReference type="InterPro" id="IPR018848">
    <property type="entry name" value="WIYLD_domain"/>
</dbReference>
<name>A0A103YHL8_CYNCS</name>
<dbReference type="GO" id="GO:0008270">
    <property type="term" value="F:zinc ion binding"/>
    <property type="evidence" value="ECO:0007669"/>
    <property type="project" value="InterPro"/>
</dbReference>
<comment type="subcellular location">
    <subcellularLocation>
        <location evidence="1">Chromosome</location>
    </subcellularLocation>
</comment>
<dbReference type="Gene3D" id="1.10.8.850">
    <property type="entry name" value="Histone-lysine N methyltransferase , C-terminal domain-like"/>
    <property type="match status" value="1"/>
</dbReference>
<sequence>MATRQRASKTSDLRAPNANDSKVSKAVSAMQGLGVSPEVVKPVLRRLLKLYGSWEHIEEDNYRALADDIFQSFEDKESQSKQKSKAAMVHNEQDPPPKSSHSGKSEDQALSTKENGQRNQKMEADTDSNQTKHKSGAEGSMPSNMKYVDARLASQRASSSSEREPATGGTHVTATQKKKRQNREPAEDIKPTAKLIRPVVQHGHSNSHGPTTVQQQQNATHKKSIHNIKDITRGTEKMKISLIDEVGIELPKFVYIPQNTPYQDAYVHFSLARIADDGCCKRCIGDCLSSRVPCACSRDTGGEFAYTPQGLLKDEFLGACISMNCEPQNHHLFECQDCPLERAKNVQNPEPCKGHLVRKFIKECWRKCGCTMECGNRVVQRGPTCKLQVFSTEGKGWGLRTLEYLPKGSFVCEYVGEILTNMELYERNKQSRKNERHTYPVYLDADWGSEQVLKDEDALCLDATNFGNVGRFINHRCFDSNLIEIPVEVETPDHHYYHDYGIDFEDEDHPIKAFECQCASSYCRDVRREAAAGTKEKELKMKRSASGNV</sequence>
<dbReference type="SMART" id="SM00468">
    <property type="entry name" value="PreSET"/>
    <property type="match status" value="1"/>
</dbReference>
<evidence type="ECO:0000256" key="2">
    <source>
        <dbReference type="ARBA" id="ARBA00022454"/>
    </source>
</evidence>
<gene>
    <name evidence="6" type="ORF">Ccrd_012364</name>
</gene>
<dbReference type="PROSITE" id="PS51580">
    <property type="entry name" value="SAM_MT43_3"/>
    <property type="match status" value="1"/>
</dbReference>
<dbReference type="Proteomes" id="UP000243975">
    <property type="component" value="Unassembled WGS sequence"/>
</dbReference>
<organism evidence="6 7">
    <name type="scientific">Cynara cardunculus var. scolymus</name>
    <name type="common">Globe artichoke</name>
    <name type="synonym">Cynara scolymus</name>
    <dbReference type="NCBI Taxonomy" id="59895"/>
    <lineage>
        <taxon>Eukaryota</taxon>
        <taxon>Viridiplantae</taxon>
        <taxon>Streptophyta</taxon>
        <taxon>Embryophyta</taxon>
        <taxon>Tracheophyta</taxon>
        <taxon>Spermatophyta</taxon>
        <taxon>Magnoliopsida</taxon>
        <taxon>eudicotyledons</taxon>
        <taxon>Gunneridae</taxon>
        <taxon>Pentapetalae</taxon>
        <taxon>asterids</taxon>
        <taxon>campanulids</taxon>
        <taxon>Asterales</taxon>
        <taxon>Asteraceae</taxon>
        <taxon>Carduoideae</taxon>
        <taxon>Cardueae</taxon>
        <taxon>Carduinae</taxon>
        <taxon>Cynara</taxon>
    </lineage>
</organism>
<feature type="region of interest" description="Disordered" evidence="3">
    <location>
        <begin position="1"/>
        <end position="35"/>
    </location>
</feature>
<evidence type="ECO:0000259" key="4">
    <source>
        <dbReference type="PROSITE" id="PS50280"/>
    </source>
</evidence>
<dbReference type="SUPFAM" id="SSF82199">
    <property type="entry name" value="SET domain"/>
    <property type="match status" value="1"/>
</dbReference>
<feature type="region of interest" description="Disordered" evidence="3">
    <location>
        <begin position="74"/>
        <end position="224"/>
    </location>
</feature>
<dbReference type="PANTHER" id="PTHR46450:SF24">
    <property type="entry name" value="HISTONE-LYSINE N-METHYLTRANSFERASE SUVR4"/>
    <property type="match status" value="1"/>
</dbReference>
<dbReference type="AlphaFoldDB" id="A0A103YHL8"/>
<feature type="compositionally biased region" description="Basic and acidic residues" evidence="3">
    <location>
        <begin position="182"/>
        <end position="191"/>
    </location>
</feature>
<comment type="caution">
    <text evidence="6">The sequence shown here is derived from an EMBL/GenBank/DDBJ whole genome shotgun (WGS) entry which is preliminary data.</text>
</comment>
<dbReference type="InterPro" id="IPR046341">
    <property type="entry name" value="SET_dom_sf"/>
</dbReference>
<dbReference type="InterPro" id="IPR025776">
    <property type="entry name" value="SUVR4/1/2"/>
</dbReference>
<feature type="domain" description="SET" evidence="4">
    <location>
        <begin position="385"/>
        <end position="522"/>
    </location>
</feature>
<dbReference type="GO" id="GO:0042054">
    <property type="term" value="F:histone methyltransferase activity"/>
    <property type="evidence" value="ECO:0007669"/>
    <property type="project" value="InterPro"/>
</dbReference>
<accession>A0A103YHL8</accession>
<dbReference type="EMBL" id="LEKV01001068">
    <property type="protein sequence ID" value="KVI09252.1"/>
    <property type="molecule type" value="Genomic_DNA"/>
</dbReference>
<keyword evidence="7" id="KW-1185">Reference proteome</keyword>
<keyword evidence="2" id="KW-0158">Chromosome</keyword>
<dbReference type="GO" id="GO:0005694">
    <property type="term" value="C:chromosome"/>
    <property type="evidence" value="ECO:0007669"/>
    <property type="project" value="UniProtKB-SubCell"/>
</dbReference>
<evidence type="ECO:0000256" key="3">
    <source>
        <dbReference type="SAM" id="MobiDB-lite"/>
    </source>
</evidence>
<dbReference type="InterPro" id="IPR007728">
    <property type="entry name" value="Pre-SET_dom"/>
</dbReference>
<evidence type="ECO:0000259" key="5">
    <source>
        <dbReference type="PROSITE" id="PS50867"/>
    </source>
</evidence>
<dbReference type="GO" id="GO:0005634">
    <property type="term" value="C:nucleus"/>
    <property type="evidence" value="ECO:0007669"/>
    <property type="project" value="InterPro"/>
</dbReference>
<evidence type="ECO:0000313" key="6">
    <source>
        <dbReference type="EMBL" id="KVI09252.1"/>
    </source>
</evidence>
<feature type="compositionally biased region" description="Low complexity" evidence="3">
    <location>
        <begin position="150"/>
        <end position="160"/>
    </location>
</feature>
<dbReference type="InterPro" id="IPR001214">
    <property type="entry name" value="SET_dom"/>
</dbReference>
<dbReference type="PROSITE" id="PS50280">
    <property type="entry name" value="SET"/>
    <property type="match status" value="1"/>
</dbReference>
<evidence type="ECO:0008006" key="8">
    <source>
        <dbReference type="Google" id="ProtNLM"/>
    </source>
</evidence>
<feature type="domain" description="Pre-SET" evidence="5">
    <location>
        <begin position="286"/>
        <end position="382"/>
    </location>
</feature>
<evidence type="ECO:0000313" key="7">
    <source>
        <dbReference type="Proteomes" id="UP000243975"/>
    </source>
</evidence>
<dbReference type="CDD" id="cd10538">
    <property type="entry name" value="SET_SETDB-like"/>
    <property type="match status" value="1"/>
</dbReference>
<dbReference type="STRING" id="59895.A0A103YHL8"/>